<dbReference type="PANTHER" id="PTHR42943:SF13">
    <property type="entry name" value="GLUTATHIONE S-TRANSFERASE KAPPA-RELATED"/>
    <property type="match status" value="1"/>
</dbReference>
<protein>
    <recommendedName>
        <fullName evidence="1">2-hydroxychromene-2-carboxylate isomerase</fullName>
        <ecNumber evidence="1">5.99.1.4</ecNumber>
    </recommendedName>
</protein>
<dbReference type="InterPro" id="IPR051924">
    <property type="entry name" value="GST_Kappa/NadH"/>
</dbReference>
<comment type="similarity">
    <text evidence="1">Belongs to the GST superfamily. NadH family.</text>
</comment>
<dbReference type="GO" id="GO:0018845">
    <property type="term" value="F:2-hydroxychromene-2-carboxylate isomerase activity"/>
    <property type="evidence" value="ECO:0007669"/>
    <property type="project" value="UniProtKB-UniRule"/>
</dbReference>
<evidence type="ECO:0000256" key="3">
    <source>
        <dbReference type="SAM" id="MobiDB-lite"/>
    </source>
</evidence>
<comment type="caution">
    <text evidence="5">The sequence shown here is derived from an EMBL/GenBank/DDBJ whole genome shotgun (WGS) entry which is preliminary data.</text>
</comment>
<feature type="region of interest" description="Disordered" evidence="3">
    <location>
        <begin position="203"/>
        <end position="232"/>
    </location>
</feature>
<dbReference type="GO" id="GO:0004602">
    <property type="term" value="F:glutathione peroxidase activity"/>
    <property type="evidence" value="ECO:0007669"/>
    <property type="project" value="TreeGrafter"/>
</dbReference>
<gene>
    <name evidence="5" type="ORF">F0L68_04455</name>
</gene>
<dbReference type="InterPro" id="IPR014440">
    <property type="entry name" value="HCCAis_GSTk"/>
</dbReference>
<dbReference type="Proteomes" id="UP000323454">
    <property type="component" value="Unassembled WGS sequence"/>
</dbReference>
<sequence>MRRGPRLFFSFRSPFSWMAITKLERSVPDLHSRVEFIPYWEPDERTRAELAERGADLHYAQMSKAKHLYVLYDTRREAARLGLRIVWPVDIDPWWELPHLAWLAARRMGRAAEFYTAVMAARWEHGEDVCEAAVVRELARQVGLDPDRLVGATEVEDIRAEGVDCLYAAYDDDIFGVPYFRIRRERYWGLDRVDDFIAELGSDEPRSRRPATAARGERVRAAVDNDSAGGCG</sequence>
<proteinExistence type="inferred from homology"/>
<dbReference type="Pfam" id="PF01323">
    <property type="entry name" value="DSBA"/>
    <property type="match status" value="1"/>
</dbReference>
<evidence type="ECO:0000313" key="6">
    <source>
        <dbReference type="Proteomes" id="UP000323454"/>
    </source>
</evidence>
<dbReference type="InterPro" id="IPR036249">
    <property type="entry name" value="Thioredoxin-like_sf"/>
</dbReference>
<dbReference type="Gene3D" id="3.40.30.10">
    <property type="entry name" value="Glutaredoxin"/>
    <property type="match status" value="1"/>
</dbReference>
<dbReference type="AlphaFoldDB" id="A0A5B2XQW4"/>
<feature type="active site" description="Nucleophile" evidence="2">
    <location>
        <position position="13"/>
    </location>
</feature>
<dbReference type="GO" id="GO:0004364">
    <property type="term" value="F:glutathione transferase activity"/>
    <property type="evidence" value="ECO:0007669"/>
    <property type="project" value="TreeGrafter"/>
</dbReference>
<evidence type="ECO:0000259" key="4">
    <source>
        <dbReference type="Pfam" id="PF01323"/>
    </source>
</evidence>
<dbReference type="SUPFAM" id="SSF52833">
    <property type="entry name" value="Thioredoxin-like"/>
    <property type="match status" value="1"/>
</dbReference>
<reference evidence="5 6" key="2">
    <citation type="submission" date="2019-09" db="EMBL/GenBank/DDBJ databases">
        <authorList>
            <person name="Jin C."/>
        </authorList>
    </citation>
    <scope>NUCLEOTIDE SEQUENCE [LARGE SCALE GENOMIC DNA]</scope>
    <source>
        <strain evidence="5 6">AN110305</strain>
    </source>
</reference>
<accession>A0A5B2XQW4</accession>
<evidence type="ECO:0000256" key="1">
    <source>
        <dbReference type="PIRNR" id="PIRNR006386"/>
    </source>
</evidence>
<dbReference type="EMBL" id="VUOB01000005">
    <property type="protein sequence ID" value="KAA2265813.1"/>
    <property type="molecule type" value="Genomic_DNA"/>
</dbReference>
<dbReference type="PIRSF" id="PIRSF006386">
    <property type="entry name" value="HCCAis_GSTk"/>
    <property type="match status" value="1"/>
</dbReference>
<keyword evidence="6" id="KW-1185">Reference proteome</keyword>
<dbReference type="RefSeq" id="WP_149848098.1">
    <property type="nucleotide sequence ID" value="NZ_VUOB01000005.1"/>
</dbReference>
<dbReference type="InterPro" id="IPR001853">
    <property type="entry name" value="DSBA-like_thioredoxin_dom"/>
</dbReference>
<name>A0A5B2XQW4_9PSEU</name>
<reference evidence="5 6" key="1">
    <citation type="submission" date="2019-09" db="EMBL/GenBank/DDBJ databases">
        <title>Goodfellowia gen. nov., a new genus of the Pseudonocardineae related to Actinoalloteichus, containing Goodfellowia coeruleoviolacea gen. nov., comb. nov. gen. nov., comb. nov.</title>
        <authorList>
            <person name="Labeda D."/>
        </authorList>
    </citation>
    <scope>NUCLEOTIDE SEQUENCE [LARGE SCALE GENOMIC DNA]</scope>
    <source>
        <strain evidence="5 6">AN110305</strain>
    </source>
</reference>
<organism evidence="5 6">
    <name type="scientific">Solihabitans fulvus</name>
    <dbReference type="NCBI Taxonomy" id="1892852"/>
    <lineage>
        <taxon>Bacteria</taxon>
        <taxon>Bacillati</taxon>
        <taxon>Actinomycetota</taxon>
        <taxon>Actinomycetes</taxon>
        <taxon>Pseudonocardiales</taxon>
        <taxon>Pseudonocardiaceae</taxon>
        <taxon>Solihabitans</taxon>
    </lineage>
</organism>
<evidence type="ECO:0000256" key="2">
    <source>
        <dbReference type="PIRSR" id="PIRSR006386-1"/>
    </source>
</evidence>
<dbReference type="EC" id="5.99.1.4" evidence="1"/>
<dbReference type="OrthoDB" id="5244108at2"/>
<comment type="catalytic activity">
    <reaction evidence="1">
        <text>2-hydroxychromene-2-carboxylate = (3E)-4-(2-hydroxyphenyl)-2-oxobut-3-enoate</text>
        <dbReference type="Rhea" id="RHEA:27401"/>
        <dbReference type="ChEBI" id="CHEBI:59350"/>
        <dbReference type="ChEBI" id="CHEBI:59353"/>
        <dbReference type="EC" id="5.99.1.4"/>
    </reaction>
</comment>
<evidence type="ECO:0000313" key="5">
    <source>
        <dbReference type="EMBL" id="KAA2265813.1"/>
    </source>
</evidence>
<dbReference type="GO" id="GO:0006749">
    <property type="term" value="P:glutathione metabolic process"/>
    <property type="evidence" value="ECO:0007669"/>
    <property type="project" value="TreeGrafter"/>
</dbReference>
<keyword evidence="1" id="KW-0413">Isomerase</keyword>
<dbReference type="PANTHER" id="PTHR42943">
    <property type="entry name" value="GLUTATHIONE S-TRANSFERASE KAPPA"/>
    <property type="match status" value="1"/>
</dbReference>
<feature type="domain" description="DSBA-like thioredoxin" evidence="4">
    <location>
        <begin position="7"/>
        <end position="198"/>
    </location>
</feature>